<keyword evidence="3 6" id="KW-0963">Cytoplasm</keyword>
<dbReference type="Proteomes" id="UP000680304">
    <property type="component" value="Unassembled WGS sequence"/>
</dbReference>
<dbReference type="PANTHER" id="PTHR34773">
    <property type="entry name" value="FLAGELLAR SECRETION CHAPERONE FLIS"/>
    <property type="match status" value="1"/>
</dbReference>
<name>A0ABQ4N3U3_9BACL</name>
<evidence type="ECO:0000313" key="7">
    <source>
        <dbReference type="EMBL" id="GIQ62831.1"/>
    </source>
</evidence>
<evidence type="ECO:0000256" key="5">
    <source>
        <dbReference type="ARBA" id="ARBA00023186"/>
    </source>
</evidence>
<sequence>MHMPNYAGYQSYNRNRFETASPHRLILMLFEGALKFAGQAERAIEKRDISGANQAIQKTQSVIYELISSLDLKQGGQLAVNLQSLYFYMIDCLVEANMRKDTEKLREVIDMLTSIKSAWEQIGKEVALGQG</sequence>
<protein>
    <recommendedName>
        <fullName evidence="6">Flagellar secretion chaperone FliS</fullName>
    </recommendedName>
</protein>
<keyword evidence="7" id="KW-0966">Cell projection</keyword>
<dbReference type="InterPro" id="IPR036584">
    <property type="entry name" value="FliS_sf"/>
</dbReference>
<dbReference type="InterPro" id="IPR003713">
    <property type="entry name" value="FliS"/>
</dbReference>
<dbReference type="Gene3D" id="1.20.120.340">
    <property type="entry name" value="Flagellar protein FliS"/>
    <property type="match status" value="1"/>
</dbReference>
<dbReference type="PIRSF" id="PIRSF039090">
    <property type="entry name" value="Flis"/>
    <property type="match status" value="1"/>
</dbReference>
<evidence type="ECO:0000256" key="2">
    <source>
        <dbReference type="ARBA" id="ARBA00008787"/>
    </source>
</evidence>
<evidence type="ECO:0000256" key="6">
    <source>
        <dbReference type="PIRNR" id="PIRNR039090"/>
    </source>
</evidence>
<dbReference type="EMBL" id="BOVJ01000043">
    <property type="protein sequence ID" value="GIQ62831.1"/>
    <property type="molecule type" value="Genomic_DNA"/>
</dbReference>
<keyword evidence="4 6" id="KW-1005">Bacterial flagellum biogenesis</keyword>
<gene>
    <name evidence="7" type="primary">fliS</name>
    <name evidence="7" type="ORF">PACILC2_13990</name>
</gene>
<dbReference type="PANTHER" id="PTHR34773:SF1">
    <property type="entry name" value="FLAGELLAR SECRETION CHAPERONE FLIS"/>
    <property type="match status" value="1"/>
</dbReference>
<accession>A0ABQ4N3U3</accession>
<dbReference type="RefSeq" id="WP_062490318.1">
    <property type="nucleotide sequence ID" value="NZ_BOVJ01000043.1"/>
</dbReference>
<keyword evidence="7" id="KW-0969">Cilium</keyword>
<keyword evidence="8" id="KW-1185">Reference proteome</keyword>
<dbReference type="CDD" id="cd16098">
    <property type="entry name" value="FliS"/>
    <property type="match status" value="1"/>
</dbReference>
<comment type="subcellular location">
    <subcellularLocation>
        <location evidence="1 6">Cytoplasm</location>
        <location evidence="1 6">Cytosol</location>
    </subcellularLocation>
</comment>
<dbReference type="Pfam" id="PF02561">
    <property type="entry name" value="FliS"/>
    <property type="match status" value="1"/>
</dbReference>
<dbReference type="SUPFAM" id="SSF101116">
    <property type="entry name" value="Flagellar export chaperone FliS"/>
    <property type="match status" value="1"/>
</dbReference>
<evidence type="ECO:0000313" key="8">
    <source>
        <dbReference type="Proteomes" id="UP000680304"/>
    </source>
</evidence>
<organism evidence="7 8">
    <name type="scientific">Paenibacillus cisolokensis</name>
    <dbReference type="NCBI Taxonomy" id="1658519"/>
    <lineage>
        <taxon>Bacteria</taxon>
        <taxon>Bacillati</taxon>
        <taxon>Bacillota</taxon>
        <taxon>Bacilli</taxon>
        <taxon>Bacillales</taxon>
        <taxon>Paenibacillaceae</taxon>
        <taxon>Paenibacillus</taxon>
    </lineage>
</organism>
<comment type="similarity">
    <text evidence="2 6">Belongs to the FliS family.</text>
</comment>
<comment type="caution">
    <text evidence="7">The sequence shown here is derived from an EMBL/GenBank/DDBJ whole genome shotgun (WGS) entry which is preliminary data.</text>
</comment>
<reference evidence="7 8" key="1">
    <citation type="submission" date="2021-04" db="EMBL/GenBank/DDBJ databases">
        <title>Draft genome sequence of Paenibacillus cisolokensis, LC2-13A.</title>
        <authorList>
            <person name="Uke A."/>
            <person name="Chhe C."/>
            <person name="Baramee S."/>
            <person name="Kosugi A."/>
        </authorList>
    </citation>
    <scope>NUCLEOTIDE SEQUENCE [LARGE SCALE GENOMIC DNA]</scope>
    <source>
        <strain evidence="7 8">LC2-13A</strain>
    </source>
</reference>
<proteinExistence type="inferred from homology"/>
<dbReference type="NCBIfam" id="TIGR00208">
    <property type="entry name" value="fliS"/>
    <property type="match status" value="1"/>
</dbReference>
<evidence type="ECO:0000256" key="3">
    <source>
        <dbReference type="ARBA" id="ARBA00022490"/>
    </source>
</evidence>
<keyword evidence="5" id="KW-0143">Chaperone</keyword>
<evidence type="ECO:0000256" key="1">
    <source>
        <dbReference type="ARBA" id="ARBA00004514"/>
    </source>
</evidence>
<keyword evidence="7" id="KW-0282">Flagellum</keyword>
<evidence type="ECO:0000256" key="4">
    <source>
        <dbReference type="ARBA" id="ARBA00022795"/>
    </source>
</evidence>